<dbReference type="GO" id="GO:0005483">
    <property type="term" value="F:soluble NSF attachment protein activity"/>
    <property type="evidence" value="ECO:0007669"/>
    <property type="project" value="TreeGrafter"/>
</dbReference>
<dbReference type="InterPro" id="IPR000744">
    <property type="entry name" value="NSF_attach"/>
</dbReference>
<reference evidence="4" key="1">
    <citation type="submission" date="2018-04" db="EMBL/GenBank/DDBJ databases">
        <authorList>
            <person name="Vogel A."/>
        </authorList>
    </citation>
    <scope>NUCLEOTIDE SEQUENCE [LARGE SCALE GENOMIC DNA]</scope>
</reference>
<dbReference type="Pfam" id="PF14938">
    <property type="entry name" value="SNAP"/>
    <property type="match status" value="1"/>
</dbReference>
<evidence type="ECO:0000313" key="5">
    <source>
        <dbReference type="Proteomes" id="UP000595140"/>
    </source>
</evidence>
<dbReference type="PANTHER" id="PTHR13768">
    <property type="entry name" value="SOLUBLE NSF ATTACHMENT PROTEIN SNAP"/>
    <property type="match status" value="1"/>
</dbReference>
<dbReference type="Proteomes" id="UP000595140">
    <property type="component" value="Unassembled WGS sequence"/>
</dbReference>
<dbReference type="GO" id="GO:0035494">
    <property type="term" value="P:SNARE complex disassembly"/>
    <property type="evidence" value="ECO:0007669"/>
    <property type="project" value="TreeGrafter"/>
</dbReference>
<accession>A0A484KDH1</accession>
<comment type="similarity">
    <text evidence="1">Belongs to the SNAP family.</text>
</comment>
<dbReference type="Gene3D" id="1.25.40.10">
    <property type="entry name" value="Tetratricopeptide repeat domain"/>
    <property type="match status" value="1"/>
</dbReference>
<keyword evidence="3" id="KW-0653">Protein transport</keyword>
<protein>
    <submittedName>
        <fullName evidence="4">Uncharacterized protein</fullName>
    </submittedName>
</protein>
<dbReference type="GO" id="GO:0019905">
    <property type="term" value="F:syntaxin binding"/>
    <property type="evidence" value="ECO:0007669"/>
    <property type="project" value="TreeGrafter"/>
</dbReference>
<name>A0A484KDH1_9ASTE</name>
<dbReference type="GO" id="GO:0006886">
    <property type="term" value="P:intracellular protein transport"/>
    <property type="evidence" value="ECO:0007669"/>
    <property type="project" value="InterPro"/>
</dbReference>
<evidence type="ECO:0000313" key="4">
    <source>
        <dbReference type="EMBL" id="VFQ63420.1"/>
    </source>
</evidence>
<evidence type="ECO:0000256" key="3">
    <source>
        <dbReference type="ARBA" id="ARBA00022927"/>
    </source>
</evidence>
<dbReference type="AlphaFoldDB" id="A0A484KDH1"/>
<proteinExistence type="inferred from homology"/>
<dbReference type="GO" id="GO:0005774">
    <property type="term" value="C:vacuolar membrane"/>
    <property type="evidence" value="ECO:0007669"/>
    <property type="project" value="TreeGrafter"/>
</dbReference>
<keyword evidence="2" id="KW-0813">Transport</keyword>
<gene>
    <name evidence="4" type="ORF">CCAM_LOCUS5196</name>
</gene>
<organism evidence="4 5">
    <name type="scientific">Cuscuta campestris</name>
    <dbReference type="NCBI Taxonomy" id="132261"/>
    <lineage>
        <taxon>Eukaryota</taxon>
        <taxon>Viridiplantae</taxon>
        <taxon>Streptophyta</taxon>
        <taxon>Embryophyta</taxon>
        <taxon>Tracheophyta</taxon>
        <taxon>Spermatophyta</taxon>
        <taxon>Magnoliopsida</taxon>
        <taxon>eudicotyledons</taxon>
        <taxon>Gunneridae</taxon>
        <taxon>Pentapetalae</taxon>
        <taxon>asterids</taxon>
        <taxon>lamiids</taxon>
        <taxon>Solanales</taxon>
        <taxon>Convolvulaceae</taxon>
        <taxon>Cuscuteae</taxon>
        <taxon>Cuscuta</taxon>
        <taxon>Cuscuta subgen. Grammica</taxon>
        <taxon>Cuscuta sect. Cleistogrammica</taxon>
    </lineage>
</organism>
<dbReference type="SUPFAM" id="SSF48452">
    <property type="entry name" value="TPR-like"/>
    <property type="match status" value="1"/>
</dbReference>
<dbReference type="GO" id="GO:0031201">
    <property type="term" value="C:SNARE complex"/>
    <property type="evidence" value="ECO:0007669"/>
    <property type="project" value="TreeGrafter"/>
</dbReference>
<dbReference type="OrthoDB" id="9984275at2759"/>
<dbReference type="PANTHER" id="PTHR13768:SF8">
    <property type="entry name" value="ALPHA-SOLUBLE NSF ATTACHMENT PROTEIN"/>
    <property type="match status" value="1"/>
</dbReference>
<sequence>MAHNSTLLTFYDVLDNKCPKVSWFLQIHHLYFYRGREIAEIYEQRQDIGIAIQQYNTAVDYFERQNVSTFAKQCKLKIAKLSAEMEEFGSELGPNTTHWQAYKHSIAA</sequence>
<evidence type="ECO:0000256" key="1">
    <source>
        <dbReference type="ARBA" id="ARBA00010050"/>
    </source>
</evidence>
<evidence type="ECO:0000256" key="2">
    <source>
        <dbReference type="ARBA" id="ARBA00022448"/>
    </source>
</evidence>
<keyword evidence="5" id="KW-1185">Reference proteome</keyword>
<dbReference type="InterPro" id="IPR011990">
    <property type="entry name" value="TPR-like_helical_dom_sf"/>
</dbReference>
<dbReference type="EMBL" id="OOIL02000294">
    <property type="protein sequence ID" value="VFQ63420.1"/>
    <property type="molecule type" value="Genomic_DNA"/>
</dbReference>